<dbReference type="GeneTree" id="ENSGT00940000160253"/>
<evidence type="ECO:0000256" key="4">
    <source>
        <dbReference type="ARBA" id="ARBA00022490"/>
    </source>
</evidence>
<gene>
    <name evidence="10" type="primary">VILL</name>
</gene>
<evidence type="ECO:0000256" key="6">
    <source>
        <dbReference type="ARBA" id="ARBA00022837"/>
    </source>
</evidence>
<dbReference type="SMART" id="SM00262">
    <property type="entry name" value="GEL"/>
    <property type="match status" value="6"/>
</dbReference>
<dbReference type="InParanoid" id="A0A6I8P6Q0"/>
<dbReference type="CDD" id="cd11289">
    <property type="entry name" value="gelsolin_S2_like"/>
    <property type="match status" value="1"/>
</dbReference>
<dbReference type="InterPro" id="IPR036886">
    <property type="entry name" value="Villin_headpiece_dom_sf"/>
</dbReference>
<keyword evidence="11" id="KW-1185">Reference proteome</keyword>
<dbReference type="Ensembl" id="ENSOANT00000061202.1">
    <property type="protein sequence ID" value="ENSOANP00000048494.1"/>
    <property type="gene ID" value="ENSOANG00000011776.4"/>
</dbReference>
<comment type="similarity">
    <text evidence="2">Belongs to the villin/gelsolin family.</text>
</comment>
<feature type="domain" description="HP" evidence="9">
    <location>
        <begin position="766"/>
        <end position="832"/>
    </location>
</feature>
<dbReference type="Proteomes" id="UP000002279">
    <property type="component" value="Unplaced"/>
</dbReference>
<dbReference type="CDD" id="cd11292">
    <property type="entry name" value="gelsolin_S3_like"/>
    <property type="match status" value="1"/>
</dbReference>
<keyword evidence="5" id="KW-0677">Repeat</keyword>
<dbReference type="CDD" id="cd11288">
    <property type="entry name" value="gelsolin_S5_like"/>
    <property type="match status" value="1"/>
</dbReference>
<dbReference type="FunFam" id="3.40.20.10:FF:000005">
    <property type="entry name" value="Gelsolin"/>
    <property type="match status" value="1"/>
</dbReference>
<dbReference type="CDD" id="cd11291">
    <property type="entry name" value="gelsolin_S6_like"/>
    <property type="match status" value="1"/>
</dbReference>
<evidence type="ECO:0000256" key="1">
    <source>
        <dbReference type="ARBA" id="ARBA00004245"/>
    </source>
</evidence>
<proteinExistence type="inferred from homology"/>
<keyword evidence="3" id="KW-0117">Actin capping</keyword>
<dbReference type="InterPro" id="IPR007123">
    <property type="entry name" value="Gelsolin-like_dom"/>
</dbReference>
<evidence type="ECO:0000256" key="5">
    <source>
        <dbReference type="ARBA" id="ARBA00022737"/>
    </source>
</evidence>
<evidence type="ECO:0000256" key="7">
    <source>
        <dbReference type="ARBA" id="ARBA00023203"/>
    </source>
</evidence>
<dbReference type="GO" id="GO:0051014">
    <property type="term" value="P:actin filament severing"/>
    <property type="evidence" value="ECO:0000318"/>
    <property type="project" value="GO_Central"/>
</dbReference>
<dbReference type="Pfam" id="PF02209">
    <property type="entry name" value="VHP"/>
    <property type="match status" value="1"/>
</dbReference>
<dbReference type="GO" id="GO:0005546">
    <property type="term" value="F:phosphatidylinositol-4,5-bisphosphate binding"/>
    <property type="evidence" value="ECO:0000318"/>
    <property type="project" value="GO_Central"/>
</dbReference>
<dbReference type="GO" id="GO:0051016">
    <property type="term" value="P:barbed-end actin filament capping"/>
    <property type="evidence" value="ECO:0000318"/>
    <property type="project" value="GO_Central"/>
</dbReference>
<dbReference type="PRINTS" id="PR00597">
    <property type="entry name" value="GELSOLIN"/>
</dbReference>
<organism evidence="10 11">
    <name type="scientific">Ornithorhynchus anatinus</name>
    <name type="common">Duckbill platypus</name>
    <dbReference type="NCBI Taxonomy" id="9258"/>
    <lineage>
        <taxon>Eukaryota</taxon>
        <taxon>Metazoa</taxon>
        <taxon>Chordata</taxon>
        <taxon>Craniata</taxon>
        <taxon>Vertebrata</taxon>
        <taxon>Euteleostomi</taxon>
        <taxon>Mammalia</taxon>
        <taxon>Monotremata</taxon>
        <taxon>Ornithorhynchidae</taxon>
        <taxon>Ornithorhynchus</taxon>
    </lineage>
</organism>
<dbReference type="Gene3D" id="1.10.950.10">
    <property type="entry name" value="Villin headpiece domain"/>
    <property type="match status" value="1"/>
</dbReference>
<dbReference type="GO" id="GO:0015629">
    <property type="term" value="C:actin cytoskeleton"/>
    <property type="evidence" value="ECO:0000318"/>
    <property type="project" value="GO_Central"/>
</dbReference>
<dbReference type="InterPro" id="IPR007122">
    <property type="entry name" value="Villin/Gelsolin"/>
</dbReference>
<evidence type="ECO:0000313" key="10">
    <source>
        <dbReference type="Ensembl" id="ENSOANP00000048494.1"/>
    </source>
</evidence>
<evidence type="ECO:0000256" key="3">
    <source>
        <dbReference type="ARBA" id="ARBA00022467"/>
    </source>
</evidence>
<name>A0A6I8P6Q0_ORNAN</name>
<dbReference type="SUPFAM" id="SSF82754">
    <property type="entry name" value="C-terminal, gelsolin-like domain of Sec23/24"/>
    <property type="match status" value="2"/>
</dbReference>
<dbReference type="Bgee" id="ENSOANG00000011776">
    <property type="expression patterns" value="Expressed in endometrium and 6 other cell types or tissues"/>
</dbReference>
<accession>A0A6I8P6Q0</accession>
<dbReference type="PANTHER" id="PTHR11977">
    <property type="entry name" value="VILLIN"/>
    <property type="match status" value="1"/>
</dbReference>
<keyword evidence="8" id="KW-0206">Cytoskeleton</keyword>
<dbReference type="AlphaFoldDB" id="A0A6I8P6Q0"/>
<dbReference type="Pfam" id="PF00626">
    <property type="entry name" value="Gelsolin"/>
    <property type="match status" value="6"/>
</dbReference>
<keyword evidence="6" id="KW-0106">Calcium</keyword>
<reference evidence="10" key="1">
    <citation type="submission" date="2025-08" db="UniProtKB">
        <authorList>
            <consortium name="Ensembl"/>
        </authorList>
    </citation>
    <scope>IDENTIFICATION</scope>
    <source>
        <strain evidence="10">Glennie</strain>
    </source>
</reference>
<evidence type="ECO:0000313" key="11">
    <source>
        <dbReference type="Proteomes" id="UP000002279"/>
    </source>
</evidence>
<dbReference type="InterPro" id="IPR003128">
    <property type="entry name" value="Villin_headpiece"/>
</dbReference>
<dbReference type="OMA" id="TINKMRM"/>
<dbReference type="InterPro" id="IPR036180">
    <property type="entry name" value="Gelsolin-like_dom_sf"/>
</dbReference>
<protein>
    <submittedName>
        <fullName evidence="10">Villin like</fullName>
    </submittedName>
</protein>
<evidence type="ECO:0000259" key="9">
    <source>
        <dbReference type="PROSITE" id="PS51089"/>
    </source>
</evidence>
<sequence>MADPDIGLPNIEEKPGLQIWTIEKMKMVPIPEKSYGSFYEGDCYIILHVSQTSRGTSRNIHYWIGKDSSQDEQGAAAIYTTQLDDVLGGCPVQHREVQGYESEVFKSYFKKAVIYKKGAHSLVFKNVELESMFNMKRLLHIKGKKHVSATEMELSWNSFNKGGVFLLDLGKLLIQWNGPQSNVAEKSKGLALARSIRDGERSGRAQISVVNDEAISRELMLIMETVLGPRPRQLREAVLAPQVDLMQKGNVRLYRVYEKGENLVVQELAMRPLTQDLLHHEDCHILDQGGFKIYVWRGRASSPMEKRAAFSRAVGFIQAKGYSASTNVEVVNDGAESATFKQLFQRWTDRDETQTPSRVEPVKFDASQLHAHPELAAEQRMVDDGSGTVEVWRLEDLHLKPVEARTYGQFYDGYCYLVLYTYRKSGHPCYILYSWQGRHASGDEITALAVEAAELDRRFQEEPVHVRITVGKEPRHFLAIFGGRLILYKGRASRDGKKGLEPATRLFQVRTTDNGHSRTMEVPARASALNSSDVYILEAGQVCYLWCGKGCSGDERETAKVVAETLCQLDKLTMLEGQEPSYFWEVLGGRAPYASDKRVQELKVQYQPRLFECSNQTGRFIMTEMVDFCQDDLDEGDVMLLDTWEEIFLWIGKASNTYERNESLTSAQEYLKTHPAGRDPAIPIITVKQGHEPLTFSGWFNAWDPYKWRVSPGEGEGGATARGGPRADLHILPSLNQGTSPTLLTPEISSDSSNGSYFSGNSNCDLVPCGSFLREDLVNKSVEELPEGVDPTRKEFYLSNTDFLMVFGKSKNEFYQMPLWKQQIEKKQLGFF</sequence>
<dbReference type="GO" id="GO:0051015">
    <property type="term" value="F:actin filament binding"/>
    <property type="evidence" value="ECO:0000318"/>
    <property type="project" value="GO_Central"/>
</dbReference>
<dbReference type="GO" id="GO:0005737">
    <property type="term" value="C:cytoplasm"/>
    <property type="evidence" value="ECO:0000318"/>
    <property type="project" value="GO_Central"/>
</dbReference>
<dbReference type="FunFam" id="3.40.20.10:FF:000002">
    <property type="entry name" value="Gelsolin"/>
    <property type="match status" value="1"/>
</dbReference>
<dbReference type="CDD" id="cd11290">
    <property type="entry name" value="gelsolin_S1_like"/>
    <property type="match status" value="1"/>
</dbReference>
<dbReference type="SUPFAM" id="SSF47050">
    <property type="entry name" value="VHP, Villin headpiece domain"/>
    <property type="match status" value="1"/>
</dbReference>
<dbReference type="CDD" id="cd11293">
    <property type="entry name" value="gelsolin_S4_like"/>
    <property type="match status" value="1"/>
</dbReference>
<reference evidence="10" key="2">
    <citation type="submission" date="2025-09" db="UniProtKB">
        <authorList>
            <consortium name="Ensembl"/>
        </authorList>
    </citation>
    <scope>IDENTIFICATION</scope>
    <source>
        <strain evidence="10">Glennie</strain>
    </source>
</reference>
<dbReference type="SUPFAM" id="SSF55753">
    <property type="entry name" value="Actin depolymerizing proteins"/>
    <property type="match status" value="4"/>
</dbReference>
<dbReference type="FunFam" id="3.40.20.10:FF:000001">
    <property type="entry name" value="Gelsolin"/>
    <property type="match status" value="1"/>
</dbReference>
<keyword evidence="4" id="KW-0963">Cytoplasm</keyword>
<dbReference type="GO" id="GO:0008154">
    <property type="term" value="P:actin polymerization or depolymerization"/>
    <property type="evidence" value="ECO:0000318"/>
    <property type="project" value="GO_Central"/>
</dbReference>
<dbReference type="PANTHER" id="PTHR11977:SF30">
    <property type="entry name" value="VILLIN-LIKE PROTEIN"/>
    <property type="match status" value="1"/>
</dbReference>
<comment type="subcellular location">
    <subcellularLocation>
        <location evidence="1">Cytoplasm</location>
        <location evidence="1">Cytoskeleton</location>
    </subcellularLocation>
</comment>
<dbReference type="SMART" id="SM00153">
    <property type="entry name" value="VHP"/>
    <property type="match status" value="1"/>
</dbReference>
<evidence type="ECO:0000256" key="2">
    <source>
        <dbReference type="ARBA" id="ARBA00008418"/>
    </source>
</evidence>
<evidence type="ECO:0000256" key="8">
    <source>
        <dbReference type="ARBA" id="ARBA00023212"/>
    </source>
</evidence>
<dbReference type="FunCoup" id="A0A6I8P6Q0">
    <property type="interactions" value="21"/>
</dbReference>
<dbReference type="PROSITE" id="PS51089">
    <property type="entry name" value="HP"/>
    <property type="match status" value="1"/>
</dbReference>
<dbReference type="Gene3D" id="3.40.20.10">
    <property type="entry name" value="Severin"/>
    <property type="match status" value="6"/>
</dbReference>
<dbReference type="InterPro" id="IPR029006">
    <property type="entry name" value="ADF-H/Gelsolin-like_dom_sf"/>
</dbReference>
<keyword evidence="7" id="KW-0009">Actin-binding</keyword>